<reference evidence="13 14" key="1">
    <citation type="journal article" date="2019" name="PLoS Biol.">
        <title>Sex chromosomes control vertical transmission of feminizing Wolbachia symbionts in an isopod.</title>
        <authorList>
            <person name="Becking T."/>
            <person name="Chebbi M.A."/>
            <person name="Giraud I."/>
            <person name="Moumen B."/>
            <person name="Laverre T."/>
            <person name="Caubet Y."/>
            <person name="Peccoud J."/>
            <person name="Gilbert C."/>
            <person name="Cordaux R."/>
        </authorList>
    </citation>
    <scope>NUCLEOTIDE SEQUENCE [LARGE SCALE GENOMIC DNA]</scope>
    <source>
        <strain evidence="13">ANa2</strain>
        <tissue evidence="13">Whole body excluding digestive tract and cuticle</tissue>
    </source>
</reference>
<evidence type="ECO:0000256" key="10">
    <source>
        <dbReference type="ARBA" id="ARBA00023136"/>
    </source>
</evidence>
<evidence type="ECO:0000313" key="14">
    <source>
        <dbReference type="Proteomes" id="UP000326759"/>
    </source>
</evidence>
<comment type="similarity">
    <text evidence="2">Belongs to the Tom7 family.</text>
</comment>
<keyword evidence="5 12" id="KW-0812">Transmembrane</keyword>
<feature type="transmembrane region" description="Helical" evidence="12">
    <location>
        <begin position="21"/>
        <end position="40"/>
    </location>
</feature>
<dbReference type="OrthoDB" id="284357at2759"/>
<comment type="caution">
    <text evidence="13">The sequence shown here is derived from an EMBL/GenBank/DDBJ whole genome shotgun (WGS) entry which is preliminary data.</text>
</comment>
<protein>
    <recommendedName>
        <fullName evidence="3">Mitochondrial import receptor subunit TOM7 homolog</fullName>
    </recommendedName>
    <alternativeName>
        <fullName evidence="11">Translocase of outer membrane 7 kDa subunit homolog</fullName>
    </alternativeName>
</protein>
<keyword evidence="6" id="KW-1000">Mitochondrion outer membrane</keyword>
<keyword evidence="8 12" id="KW-1133">Transmembrane helix</keyword>
<keyword evidence="10 12" id="KW-0472">Membrane</keyword>
<dbReference type="PANTHER" id="PTHR46722:SF1">
    <property type="entry name" value="MITOCHONDRIAL IMPORT RECEPTOR SUBUNIT TOM7 HOMOLOG"/>
    <property type="match status" value="1"/>
</dbReference>
<dbReference type="Pfam" id="PF08038">
    <property type="entry name" value="Tom7"/>
    <property type="match status" value="1"/>
</dbReference>
<dbReference type="Proteomes" id="UP000326759">
    <property type="component" value="Unassembled WGS sequence"/>
</dbReference>
<name>A0A5N5TL43_9CRUS</name>
<evidence type="ECO:0000256" key="9">
    <source>
        <dbReference type="ARBA" id="ARBA00023128"/>
    </source>
</evidence>
<dbReference type="EMBL" id="SEYY01000594">
    <property type="protein sequence ID" value="KAB7506893.1"/>
    <property type="molecule type" value="Genomic_DNA"/>
</dbReference>
<gene>
    <name evidence="13" type="primary">Tomm7</name>
    <name evidence="13" type="ORF">Anas_00076</name>
</gene>
<keyword evidence="9" id="KW-0496">Mitochondrion</keyword>
<evidence type="ECO:0000256" key="2">
    <source>
        <dbReference type="ARBA" id="ARBA00010917"/>
    </source>
</evidence>
<sequence length="58" mass="6617">MVKMPKTVDKGMKQRVKTVLQIGRTVFQYGYIPAMLYLGFTRGADKGMPPISFSSLFW</sequence>
<evidence type="ECO:0000256" key="8">
    <source>
        <dbReference type="ARBA" id="ARBA00022989"/>
    </source>
</evidence>
<evidence type="ECO:0000313" key="13">
    <source>
        <dbReference type="EMBL" id="KAB7506893.1"/>
    </source>
</evidence>
<dbReference type="InterPro" id="IPR012621">
    <property type="entry name" value="Tom7"/>
</dbReference>
<proteinExistence type="inferred from homology"/>
<evidence type="ECO:0000256" key="11">
    <source>
        <dbReference type="ARBA" id="ARBA00032786"/>
    </source>
</evidence>
<evidence type="ECO:0000256" key="4">
    <source>
        <dbReference type="ARBA" id="ARBA00022448"/>
    </source>
</evidence>
<comment type="subcellular location">
    <subcellularLocation>
        <location evidence="1">Mitochondrion outer membrane</location>
        <topology evidence="1">Single-pass membrane protein</topology>
    </subcellularLocation>
</comment>
<accession>A0A5N5TL43</accession>
<evidence type="ECO:0000256" key="3">
    <source>
        <dbReference type="ARBA" id="ARBA00014537"/>
    </source>
</evidence>
<keyword evidence="13" id="KW-0675">Receptor</keyword>
<organism evidence="13 14">
    <name type="scientific">Armadillidium nasatum</name>
    <dbReference type="NCBI Taxonomy" id="96803"/>
    <lineage>
        <taxon>Eukaryota</taxon>
        <taxon>Metazoa</taxon>
        <taxon>Ecdysozoa</taxon>
        <taxon>Arthropoda</taxon>
        <taxon>Crustacea</taxon>
        <taxon>Multicrustacea</taxon>
        <taxon>Malacostraca</taxon>
        <taxon>Eumalacostraca</taxon>
        <taxon>Peracarida</taxon>
        <taxon>Isopoda</taxon>
        <taxon>Oniscidea</taxon>
        <taxon>Crinocheta</taxon>
        <taxon>Armadillidiidae</taxon>
        <taxon>Armadillidium</taxon>
    </lineage>
</organism>
<keyword evidence="14" id="KW-1185">Reference proteome</keyword>
<evidence type="ECO:0000256" key="1">
    <source>
        <dbReference type="ARBA" id="ARBA00004572"/>
    </source>
</evidence>
<evidence type="ECO:0000256" key="7">
    <source>
        <dbReference type="ARBA" id="ARBA00022927"/>
    </source>
</evidence>
<dbReference type="GO" id="GO:1903955">
    <property type="term" value="P:positive regulation of protein targeting to mitochondrion"/>
    <property type="evidence" value="ECO:0007669"/>
    <property type="project" value="TreeGrafter"/>
</dbReference>
<evidence type="ECO:0000256" key="6">
    <source>
        <dbReference type="ARBA" id="ARBA00022787"/>
    </source>
</evidence>
<evidence type="ECO:0000256" key="5">
    <source>
        <dbReference type="ARBA" id="ARBA00022692"/>
    </source>
</evidence>
<dbReference type="GO" id="GO:0005742">
    <property type="term" value="C:mitochondrial outer membrane translocase complex"/>
    <property type="evidence" value="ECO:0007669"/>
    <property type="project" value="InterPro"/>
</dbReference>
<keyword evidence="7" id="KW-0653">Protein transport</keyword>
<dbReference type="GO" id="GO:0030150">
    <property type="term" value="P:protein import into mitochondrial matrix"/>
    <property type="evidence" value="ECO:0007669"/>
    <property type="project" value="InterPro"/>
</dbReference>
<dbReference type="PANTHER" id="PTHR46722">
    <property type="entry name" value="MITOCHONDRIAL IMPORT RECEPTOR SUBUNIT TOM7 HOMOLOG"/>
    <property type="match status" value="1"/>
</dbReference>
<evidence type="ECO:0000256" key="12">
    <source>
        <dbReference type="SAM" id="Phobius"/>
    </source>
</evidence>
<keyword evidence="4" id="KW-0813">Transport</keyword>
<dbReference type="AlphaFoldDB" id="A0A5N5TL43"/>